<protein>
    <submittedName>
        <fullName evidence="1">NAD-dependent protein deacetylase</fullName>
    </submittedName>
</protein>
<evidence type="ECO:0000313" key="2">
    <source>
        <dbReference type="Proteomes" id="UP001374893"/>
    </source>
</evidence>
<sequence>MTRTTYFLGAGASKAFGYPITSEILPKIVQRGKKVLARGTSGPVSASKKELKELLEKLFPALWRQPERDMPLITDLLTLLNNAIVTDTPVFIDDSEMSSHQRLRLRLEQGIVDALRPPYRRNSPPKLLRKFVDSLYPSDPGRTNESTVVSTNYDLSIEGLLYEATGSGASGSVDSHEVAARIDHGFTYRIPFASHSPLATRPLDSKVGLYKLHGSLNLLRCAVCKCSFLNPLGDVSWRPFLYPRSKLNRCDYCGITPLKPVIVAPSFVRDVSELGLSEVWNAAYEALRAAHRWVFVGYSLPPEDYAIRSLLLRAYRFRTTKPEVKVIQRKNTEEDKEDKEKQHLMQRYRLLFENPKFHFDGFEAFIKSPPGSKPGN</sequence>
<organism evidence="1 2">
    <name type="scientific">Haloferula helveola</name>
    <dbReference type="NCBI Taxonomy" id="490095"/>
    <lineage>
        <taxon>Bacteria</taxon>
        <taxon>Pseudomonadati</taxon>
        <taxon>Verrucomicrobiota</taxon>
        <taxon>Verrucomicrobiia</taxon>
        <taxon>Verrucomicrobiales</taxon>
        <taxon>Verrucomicrobiaceae</taxon>
        <taxon>Haloferula</taxon>
    </lineage>
</organism>
<gene>
    <name evidence="1" type="ORF">HAHE_07770</name>
</gene>
<dbReference type="Proteomes" id="UP001374893">
    <property type="component" value="Chromosome"/>
</dbReference>
<dbReference type="RefSeq" id="WP_338688786.1">
    <property type="nucleotide sequence ID" value="NZ_AP024702.1"/>
</dbReference>
<keyword evidence="2" id="KW-1185">Reference proteome</keyword>
<dbReference type="SUPFAM" id="SSF52467">
    <property type="entry name" value="DHS-like NAD/FAD-binding domain"/>
    <property type="match status" value="1"/>
</dbReference>
<name>A0ABN6H371_9BACT</name>
<proteinExistence type="predicted"/>
<dbReference type="InterPro" id="IPR029035">
    <property type="entry name" value="DHS-like_NAD/FAD-binding_dom"/>
</dbReference>
<reference evidence="1 2" key="1">
    <citation type="submission" date="2021-06" db="EMBL/GenBank/DDBJ databases">
        <title>Complete genome of Haloferula helveola possessing various polysaccharide degrading enzymes.</title>
        <authorList>
            <person name="Takami H."/>
            <person name="Huang C."/>
            <person name="Hamasaki K."/>
        </authorList>
    </citation>
    <scope>NUCLEOTIDE SEQUENCE [LARGE SCALE GENOMIC DNA]</scope>
    <source>
        <strain evidence="1 2">CN-1</strain>
    </source>
</reference>
<evidence type="ECO:0000313" key="1">
    <source>
        <dbReference type="EMBL" id="BCX46869.1"/>
    </source>
</evidence>
<dbReference type="EMBL" id="AP024702">
    <property type="protein sequence ID" value="BCX46869.1"/>
    <property type="molecule type" value="Genomic_DNA"/>
</dbReference>
<accession>A0ABN6H371</accession>